<reference evidence="2" key="1">
    <citation type="submission" date="2021-06" db="EMBL/GenBank/DDBJ databases">
        <authorList>
            <person name="Kallberg Y."/>
            <person name="Tangrot J."/>
            <person name="Rosling A."/>
        </authorList>
    </citation>
    <scope>NUCLEOTIDE SEQUENCE</scope>
    <source>
        <strain evidence="2">BR232B</strain>
    </source>
</reference>
<dbReference type="Proteomes" id="UP000789739">
    <property type="component" value="Unassembled WGS sequence"/>
</dbReference>
<protein>
    <submittedName>
        <fullName evidence="2">7447_t:CDS:1</fullName>
    </submittedName>
    <submittedName>
        <fullName evidence="1">8106_t:CDS:1</fullName>
    </submittedName>
</protein>
<dbReference type="EMBL" id="CAJVPI010002694">
    <property type="protein sequence ID" value="CAG8647900.1"/>
    <property type="molecule type" value="Genomic_DNA"/>
</dbReference>
<proteinExistence type="predicted"/>
<gene>
    <name evidence="2" type="ORF">PBRASI_LOCUS10124</name>
    <name evidence="1" type="ORF">PBRASI_LOCUS7958</name>
</gene>
<accession>A0A9N9H0L2</accession>
<dbReference type="EMBL" id="CAJVPI010001323">
    <property type="protein sequence ID" value="CAG8607021.1"/>
    <property type="molecule type" value="Genomic_DNA"/>
</dbReference>
<keyword evidence="3" id="KW-1185">Reference proteome</keyword>
<evidence type="ECO:0000313" key="2">
    <source>
        <dbReference type="EMBL" id="CAG8647900.1"/>
    </source>
</evidence>
<evidence type="ECO:0000313" key="1">
    <source>
        <dbReference type="EMBL" id="CAG8607021.1"/>
    </source>
</evidence>
<organism evidence="2 3">
    <name type="scientific">Paraglomus brasilianum</name>
    <dbReference type="NCBI Taxonomy" id="144538"/>
    <lineage>
        <taxon>Eukaryota</taxon>
        <taxon>Fungi</taxon>
        <taxon>Fungi incertae sedis</taxon>
        <taxon>Mucoromycota</taxon>
        <taxon>Glomeromycotina</taxon>
        <taxon>Glomeromycetes</taxon>
        <taxon>Paraglomerales</taxon>
        <taxon>Paraglomeraceae</taxon>
        <taxon>Paraglomus</taxon>
    </lineage>
</organism>
<dbReference type="AlphaFoldDB" id="A0A9N9H0L2"/>
<comment type="caution">
    <text evidence="2">The sequence shown here is derived from an EMBL/GenBank/DDBJ whole genome shotgun (WGS) entry which is preliminary data.</text>
</comment>
<feature type="non-terminal residue" evidence="2">
    <location>
        <position position="57"/>
    </location>
</feature>
<sequence>MTATRFIQSRISGYYNSQNDDSIRLMDKTYTEQTAKYIQLVGRMEEKYAKDFVELPR</sequence>
<evidence type="ECO:0000313" key="3">
    <source>
        <dbReference type="Proteomes" id="UP000789739"/>
    </source>
</evidence>
<name>A0A9N9H0L2_9GLOM</name>